<dbReference type="STRING" id="318479.A0A0N4UM61"/>
<accession>A0A0N4UM61</accession>
<dbReference type="InterPro" id="IPR036291">
    <property type="entry name" value="NAD(P)-bd_dom_sf"/>
</dbReference>
<protein>
    <submittedName>
        <fullName evidence="5">Retinol dehydrogenase 14</fullName>
    </submittedName>
</protein>
<proteinExistence type="predicted"/>
<evidence type="ECO:0000313" key="4">
    <source>
        <dbReference type="Proteomes" id="UP000274756"/>
    </source>
</evidence>
<organism evidence="3 5">
    <name type="scientific">Dracunculus medinensis</name>
    <name type="common">Guinea worm</name>
    <dbReference type="NCBI Taxonomy" id="318479"/>
    <lineage>
        <taxon>Eukaryota</taxon>
        <taxon>Metazoa</taxon>
        <taxon>Ecdysozoa</taxon>
        <taxon>Nematoda</taxon>
        <taxon>Chromadorea</taxon>
        <taxon>Rhabditida</taxon>
        <taxon>Spirurina</taxon>
        <taxon>Dracunculoidea</taxon>
        <taxon>Dracunculidae</taxon>
        <taxon>Dracunculus</taxon>
    </lineage>
</organism>
<dbReference type="PANTHER" id="PTHR43157">
    <property type="entry name" value="PHOSPHATIDYLINOSITOL-GLYCAN BIOSYNTHESIS CLASS F PROTEIN-RELATED"/>
    <property type="match status" value="1"/>
</dbReference>
<evidence type="ECO:0000256" key="1">
    <source>
        <dbReference type="ARBA" id="ARBA00023002"/>
    </source>
</evidence>
<keyword evidence="4" id="KW-1185">Reference proteome</keyword>
<dbReference type="AlphaFoldDB" id="A0A0N4UM61"/>
<name>A0A0N4UM61_DRAME</name>
<dbReference type="Gene3D" id="3.40.50.720">
    <property type="entry name" value="NAD(P)-binding Rossmann-like Domain"/>
    <property type="match status" value="2"/>
</dbReference>
<keyword evidence="1" id="KW-0560">Oxidoreductase</keyword>
<reference evidence="5" key="1">
    <citation type="submission" date="2017-02" db="UniProtKB">
        <authorList>
            <consortium name="WormBaseParasite"/>
        </authorList>
    </citation>
    <scope>IDENTIFICATION</scope>
</reference>
<reference evidence="2 4" key="2">
    <citation type="submission" date="2018-11" db="EMBL/GenBank/DDBJ databases">
        <authorList>
            <consortium name="Pathogen Informatics"/>
        </authorList>
    </citation>
    <scope>NUCLEOTIDE SEQUENCE [LARGE SCALE GENOMIC DNA]</scope>
</reference>
<sequence>MKINAPARIILVSSPLHSWDSIDWDDIMAERQYDKYLQFSRTKLMNHLTAFALHHVLHRNNCCLQVTSNVVELNKLESRIKRRERSRSTSISSSDTTLTLSSDVGILLNMVESELLEGVSGKYFDCRGRQIRSGAVATDERTQQKLWNYSRNLCKKFSLLNRQGDRNFDVIEQENFLKAALCSIFFRHSMDWSDLESKKRYEKYEQYSRTKLMLHMTTFKLSRILENSGVTCNVLEPGVIETKLLRAGGYHGGPVTAGSRSAVFLIQSDTANNLNGAYFDNIGKRITSLSSESTDVNLQERLWQFTEQLCEKFNITFE</sequence>
<evidence type="ECO:0000313" key="3">
    <source>
        <dbReference type="Proteomes" id="UP000038040"/>
    </source>
</evidence>
<dbReference type="OrthoDB" id="191139at2759"/>
<dbReference type="GO" id="GO:0016491">
    <property type="term" value="F:oxidoreductase activity"/>
    <property type="evidence" value="ECO:0007669"/>
    <property type="project" value="UniProtKB-KW"/>
</dbReference>
<dbReference type="Proteomes" id="UP000274756">
    <property type="component" value="Unassembled WGS sequence"/>
</dbReference>
<dbReference type="Proteomes" id="UP000038040">
    <property type="component" value="Unplaced"/>
</dbReference>
<evidence type="ECO:0000313" key="2">
    <source>
        <dbReference type="EMBL" id="VDN52791.1"/>
    </source>
</evidence>
<dbReference type="PANTHER" id="PTHR43157:SF31">
    <property type="entry name" value="PHOSPHATIDYLINOSITOL-GLYCAN BIOSYNTHESIS CLASS F PROTEIN"/>
    <property type="match status" value="1"/>
</dbReference>
<dbReference type="EMBL" id="UYYG01000078">
    <property type="protein sequence ID" value="VDN52791.1"/>
    <property type="molecule type" value="Genomic_DNA"/>
</dbReference>
<dbReference type="SUPFAM" id="SSF51735">
    <property type="entry name" value="NAD(P)-binding Rossmann-fold domains"/>
    <property type="match status" value="1"/>
</dbReference>
<evidence type="ECO:0000313" key="5">
    <source>
        <dbReference type="WBParaSite" id="DME_0000891801-mRNA-1"/>
    </source>
</evidence>
<dbReference type="WBParaSite" id="DME_0000891801-mRNA-1">
    <property type="protein sequence ID" value="DME_0000891801-mRNA-1"/>
    <property type="gene ID" value="DME_0000891801"/>
</dbReference>
<gene>
    <name evidence="2" type="ORF">DME_LOCUS2764</name>
</gene>